<reference evidence="11 12" key="1">
    <citation type="submission" date="2015-07" db="EMBL/GenBank/DDBJ databases">
        <title>Genome sequence of Leptolinea tardivitalis DSM 16556.</title>
        <authorList>
            <person name="Hemp J."/>
            <person name="Ward L.M."/>
            <person name="Pace L.A."/>
            <person name="Fischer W.W."/>
        </authorList>
    </citation>
    <scope>NUCLEOTIDE SEQUENCE [LARGE SCALE GENOMIC DNA]</scope>
    <source>
        <strain evidence="11 12">YMTK-2</strain>
    </source>
</reference>
<dbReference type="EMBL" id="LGCK01000004">
    <property type="protein sequence ID" value="KPL74031.1"/>
    <property type="molecule type" value="Genomic_DNA"/>
</dbReference>
<evidence type="ECO:0000256" key="9">
    <source>
        <dbReference type="SAM" id="Phobius"/>
    </source>
</evidence>
<organism evidence="11 12">
    <name type="scientific">Leptolinea tardivitalis</name>
    <dbReference type="NCBI Taxonomy" id="229920"/>
    <lineage>
        <taxon>Bacteria</taxon>
        <taxon>Bacillati</taxon>
        <taxon>Chloroflexota</taxon>
        <taxon>Anaerolineae</taxon>
        <taxon>Anaerolineales</taxon>
        <taxon>Anaerolineaceae</taxon>
        <taxon>Leptolinea</taxon>
    </lineage>
</organism>
<feature type="compositionally biased region" description="Low complexity" evidence="8">
    <location>
        <begin position="372"/>
        <end position="383"/>
    </location>
</feature>
<evidence type="ECO:0000256" key="1">
    <source>
        <dbReference type="ARBA" id="ARBA00004236"/>
    </source>
</evidence>
<evidence type="ECO:0000259" key="10">
    <source>
        <dbReference type="Pfam" id="PF02397"/>
    </source>
</evidence>
<dbReference type="STRING" id="229920.ADM99_02005"/>
<keyword evidence="12" id="KW-1185">Reference proteome</keyword>
<dbReference type="RefSeq" id="WP_062423000.1">
    <property type="nucleotide sequence ID" value="NZ_BBYA01000012.1"/>
</dbReference>
<dbReference type="GO" id="GO:0005886">
    <property type="term" value="C:plasma membrane"/>
    <property type="evidence" value="ECO:0007669"/>
    <property type="project" value="UniProtKB-SubCell"/>
</dbReference>
<gene>
    <name evidence="11" type="ORF">ADM99_02005</name>
</gene>
<feature type="transmembrane region" description="Helical" evidence="9">
    <location>
        <begin position="297"/>
        <end position="320"/>
    </location>
</feature>
<keyword evidence="6 9" id="KW-1133">Transmembrane helix</keyword>
<proteinExistence type="inferred from homology"/>
<dbReference type="Proteomes" id="UP000050430">
    <property type="component" value="Unassembled WGS sequence"/>
</dbReference>
<comment type="subcellular location">
    <subcellularLocation>
        <location evidence="1">Cell membrane</location>
    </subcellularLocation>
</comment>
<comment type="similarity">
    <text evidence="2">Belongs to the bacterial sugar transferase family.</text>
</comment>
<comment type="caution">
    <text evidence="11">The sequence shown here is derived from an EMBL/GenBank/DDBJ whole genome shotgun (WGS) entry which is preliminary data.</text>
</comment>
<feature type="transmembrane region" description="Helical" evidence="9">
    <location>
        <begin position="123"/>
        <end position="140"/>
    </location>
</feature>
<evidence type="ECO:0000256" key="4">
    <source>
        <dbReference type="ARBA" id="ARBA00022679"/>
    </source>
</evidence>
<sequence length="488" mass="56469">MHKIPEKTLYHSTYPDLRKHFWDQNPFIFRYVFLSFSDAWQLILAVGCACLFSYYFSHYSIPMDLPMVVSLVVLFIFILWIAGAYSIDISPIQELQRITLGILFFFLLIAFYFNLTVMKDERFLLFLISGWVFSVILIPFGREITRRIFSGSSLWNIPVVIFGYGPAGYEIADYLIQNSTSGLFPVIVVDRRMYDRNESPRVPLIRSADLLEHPEMVELFKAVPIAILVTGEINEEFVTMIQLEKRLRFRHLVIVSQANQIKSLWLRPYNIGEMLGYEIGQNLLGLWGKTVKRLGDLLILLLTLPVFIPVFLILCLLLKLESPRGIFRSRSIIGRNGKMIKIRLFRTSLVDRSDNLPDTDMETSARFSRQATSNPPENTPPSTRLGRFLLRSRLVTLPQWWNVAKGEMSLTGPGYLTVDSSILKEYHNLYKEVLPGINSLADCTGSQRLTAATRIHLDEYYIRNWSVWMDYYILFQSTVRTVLCKHAE</sequence>
<feature type="transmembrane region" description="Helical" evidence="9">
    <location>
        <begin position="98"/>
        <end position="117"/>
    </location>
</feature>
<evidence type="ECO:0000256" key="5">
    <source>
        <dbReference type="ARBA" id="ARBA00022692"/>
    </source>
</evidence>
<dbReference type="PANTHER" id="PTHR30576">
    <property type="entry name" value="COLANIC BIOSYNTHESIS UDP-GLUCOSE LIPID CARRIER TRANSFERASE"/>
    <property type="match status" value="1"/>
</dbReference>
<evidence type="ECO:0000313" key="12">
    <source>
        <dbReference type="Proteomes" id="UP000050430"/>
    </source>
</evidence>
<feature type="transmembrane region" description="Helical" evidence="9">
    <location>
        <begin position="67"/>
        <end position="86"/>
    </location>
</feature>
<evidence type="ECO:0000256" key="8">
    <source>
        <dbReference type="SAM" id="MobiDB-lite"/>
    </source>
</evidence>
<keyword evidence="7 9" id="KW-0472">Membrane</keyword>
<feature type="region of interest" description="Disordered" evidence="8">
    <location>
        <begin position="364"/>
        <end position="383"/>
    </location>
</feature>
<evidence type="ECO:0000256" key="2">
    <source>
        <dbReference type="ARBA" id="ARBA00006464"/>
    </source>
</evidence>
<keyword evidence="5 9" id="KW-0812">Transmembrane</keyword>
<evidence type="ECO:0000256" key="3">
    <source>
        <dbReference type="ARBA" id="ARBA00022475"/>
    </source>
</evidence>
<protein>
    <recommendedName>
        <fullName evidence="10">Bacterial sugar transferase domain-containing protein</fullName>
    </recommendedName>
</protein>
<dbReference type="GO" id="GO:0016780">
    <property type="term" value="F:phosphotransferase activity, for other substituted phosphate groups"/>
    <property type="evidence" value="ECO:0007669"/>
    <property type="project" value="TreeGrafter"/>
</dbReference>
<dbReference type="Pfam" id="PF02397">
    <property type="entry name" value="Bac_transf"/>
    <property type="match status" value="1"/>
</dbReference>
<keyword evidence="3" id="KW-1003">Cell membrane</keyword>
<evidence type="ECO:0000256" key="6">
    <source>
        <dbReference type="ARBA" id="ARBA00022989"/>
    </source>
</evidence>
<dbReference type="PANTHER" id="PTHR30576:SF4">
    <property type="entry name" value="UNDECAPRENYL-PHOSPHATE GALACTOSE PHOSPHOTRANSFERASE"/>
    <property type="match status" value="1"/>
</dbReference>
<dbReference type="InterPro" id="IPR003362">
    <property type="entry name" value="Bact_transf"/>
</dbReference>
<feature type="domain" description="Bacterial sugar transferase" evidence="10">
    <location>
        <begin position="292"/>
        <end position="482"/>
    </location>
</feature>
<name>A0A0P6XPE9_9CHLR</name>
<dbReference type="AlphaFoldDB" id="A0A0P6XPE9"/>
<accession>A0A0P6XPE9</accession>
<evidence type="ECO:0000313" key="11">
    <source>
        <dbReference type="EMBL" id="KPL74031.1"/>
    </source>
</evidence>
<feature type="transmembrane region" description="Helical" evidence="9">
    <location>
        <begin position="28"/>
        <end position="55"/>
    </location>
</feature>
<evidence type="ECO:0000256" key="7">
    <source>
        <dbReference type="ARBA" id="ARBA00023136"/>
    </source>
</evidence>
<keyword evidence="4" id="KW-0808">Transferase</keyword>